<dbReference type="FunFam" id="3.40.50.720:FF:000072">
    <property type="entry name" value="Saccharopine dehydrogenase [NADP(+), L-glutamate-forming]"/>
    <property type="match status" value="1"/>
</dbReference>
<dbReference type="HOGENOM" id="CLU_063531_0_0_1"/>
<dbReference type="RefSeq" id="XP_016254241.1">
    <property type="nucleotide sequence ID" value="XM_016387313.1"/>
</dbReference>
<sequence>MSTVQILILGSGAVAGPCVDYLLRNPRNKLVIGCRNLETGTAVAAGRDNIQAVQIDVEDLTELDRRVAASDLVISLVPYAHHANVILAAIKGKTNVVTTSYTSPAMRELETDIKNAGITVLNEVGVDPGVDHLYAIKMISEVHSKGGKIREFHSYCGGLAMPEVSNNPLRFKFSWSPRGALLSQYNPAIFLQNNKVVEISRDDLMDHAQPRFVGEGYSFVAYPNRDSTPFRDFYGIPEAHTVVRGSLRYEGNPELFRALVKLGWLDTEPSECLQQGSTWAQIQSRLIRAAGSDER</sequence>
<keyword evidence="3" id="KW-0028">Amino-acid biosynthesis</keyword>
<dbReference type="SUPFAM" id="SSF55347">
    <property type="entry name" value="Glyceraldehyde-3-phosphate dehydrogenase-like, C-terminal domain"/>
    <property type="match status" value="1"/>
</dbReference>
<reference evidence="6 7" key="1">
    <citation type="submission" date="2015-01" db="EMBL/GenBank/DDBJ databases">
        <title>The Genome Sequence of Cladophialophora immunda CBS83496.</title>
        <authorList>
            <consortium name="The Broad Institute Genomics Platform"/>
            <person name="Cuomo C."/>
            <person name="de Hoog S."/>
            <person name="Gorbushina A."/>
            <person name="Stielow B."/>
            <person name="Teixiera M."/>
            <person name="Abouelleil A."/>
            <person name="Chapman S.B."/>
            <person name="Priest M."/>
            <person name="Young S.K."/>
            <person name="Wortman J."/>
            <person name="Nusbaum C."/>
            <person name="Birren B."/>
        </authorList>
    </citation>
    <scope>NUCLEOTIDE SEQUENCE [LARGE SCALE GENOMIC DNA]</scope>
    <source>
        <strain evidence="6 7">CBS 83496</strain>
    </source>
</reference>
<evidence type="ECO:0000256" key="1">
    <source>
        <dbReference type="ARBA" id="ARBA00022857"/>
    </source>
</evidence>
<dbReference type="InterPro" id="IPR005097">
    <property type="entry name" value="Sacchrp_dh_NADP-bd"/>
</dbReference>
<dbReference type="InterPro" id="IPR036291">
    <property type="entry name" value="NAD(P)-bd_dom_sf"/>
</dbReference>
<gene>
    <name evidence="6" type="ORF">PV07_00827</name>
</gene>
<dbReference type="InterPro" id="IPR032095">
    <property type="entry name" value="Sacchrp_dh-like_C"/>
</dbReference>
<keyword evidence="1" id="KW-0521">NADP</keyword>
<dbReference type="FunFam" id="3.30.360.10:FF:000008">
    <property type="entry name" value="Alpha-aminoadipic semialdehyde synthase, mitochondrial"/>
    <property type="match status" value="1"/>
</dbReference>
<evidence type="ECO:0000313" key="6">
    <source>
        <dbReference type="EMBL" id="KIW34025.1"/>
    </source>
</evidence>
<dbReference type="PANTHER" id="PTHR11133">
    <property type="entry name" value="SACCHAROPINE DEHYDROGENASE"/>
    <property type="match status" value="1"/>
</dbReference>
<dbReference type="OrthoDB" id="10059875at2759"/>
<proteinExistence type="predicted"/>
<dbReference type="EMBL" id="KN847040">
    <property type="protein sequence ID" value="KIW34025.1"/>
    <property type="molecule type" value="Genomic_DNA"/>
</dbReference>
<accession>A0A0D2CW33</accession>
<evidence type="ECO:0008006" key="8">
    <source>
        <dbReference type="Google" id="ProtNLM"/>
    </source>
</evidence>
<dbReference type="GO" id="GO:0019878">
    <property type="term" value="P:lysine biosynthetic process via aminoadipic acid"/>
    <property type="evidence" value="ECO:0007669"/>
    <property type="project" value="TreeGrafter"/>
</dbReference>
<organism evidence="6 7">
    <name type="scientific">Cladophialophora immunda</name>
    <dbReference type="NCBI Taxonomy" id="569365"/>
    <lineage>
        <taxon>Eukaryota</taxon>
        <taxon>Fungi</taxon>
        <taxon>Dikarya</taxon>
        <taxon>Ascomycota</taxon>
        <taxon>Pezizomycotina</taxon>
        <taxon>Eurotiomycetes</taxon>
        <taxon>Chaetothyriomycetidae</taxon>
        <taxon>Chaetothyriales</taxon>
        <taxon>Herpotrichiellaceae</taxon>
        <taxon>Cladophialophora</taxon>
    </lineage>
</organism>
<dbReference type="STRING" id="569365.A0A0D2CW33"/>
<feature type="domain" description="Saccharopine dehydrogenase-like C-terminal" evidence="5">
    <location>
        <begin position="125"/>
        <end position="280"/>
    </location>
</feature>
<dbReference type="Pfam" id="PF16653">
    <property type="entry name" value="Sacchrp_dh_C"/>
    <property type="match status" value="1"/>
</dbReference>
<dbReference type="AlphaFoldDB" id="A0A0D2CW33"/>
<dbReference type="InterPro" id="IPR051168">
    <property type="entry name" value="AASS"/>
</dbReference>
<evidence type="ECO:0000256" key="3">
    <source>
        <dbReference type="ARBA" id="ARBA00023154"/>
    </source>
</evidence>
<dbReference type="GeneID" id="27340021"/>
<dbReference type="Gene3D" id="3.40.50.720">
    <property type="entry name" value="NAD(P)-binding Rossmann-like Domain"/>
    <property type="match status" value="1"/>
</dbReference>
<evidence type="ECO:0000259" key="4">
    <source>
        <dbReference type="Pfam" id="PF03435"/>
    </source>
</evidence>
<keyword evidence="3" id="KW-0457">Lysine biosynthesis</keyword>
<dbReference type="Proteomes" id="UP000054466">
    <property type="component" value="Unassembled WGS sequence"/>
</dbReference>
<protein>
    <recommendedName>
        <fullName evidence="8">Saccharopine dehydrogenase [NADP(+), L-glutamate-forming]</fullName>
    </recommendedName>
</protein>
<dbReference type="GO" id="GO:0004753">
    <property type="term" value="F:saccharopine dehydrogenase activity"/>
    <property type="evidence" value="ECO:0007669"/>
    <property type="project" value="TreeGrafter"/>
</dbReference>
<feature type="domain" description="Saccharopine dehydrogenase NADP binding" evidence="4">
    <location>
        <begin position="6"/>
        <end position="121"/>
    </location>
</feature>
<evidence type="ECO:0000259" key="5">
    <source>
        <dbReference type="Pfam" id="PF16653"/>
    </source>
</evidence>
<keyword evidence="7" id="KW-1185">Reference proteome</keyword>
<dbReference type="Gene3D" id="3.30.360.10">
    <property type="entry name" value="Dihydrodipicolinate Reductase, domain 2"/>
    <property type="match status" value="1"/>
</dbReference>
<keyword evidence="2" id="KW-0560">Oxidoreductase</keyword>
<dbReference type="PANTHER" id="PTHR11133:SF22">
    <property type="entry name" value="ALPHA-AMINOADIPIC SEMIALDEHYDE SYNTHASE, MITOCHONDRIAL"/>
    <property type="match status" value="1"/>
</dbReference>
<name>A0A0D2CW33_9EURO</name>
<dbReference type="Pfam" id="PF03435">
    <property type="entry name" value="Sacchrp_dh_NADP"/>
    <property type="match status" value="1"/>
</dbReference>
<evidence type="ECO:0000256" key="2">
    <source>
        <dbReference type="ARBA" id="ARBA00023002"/>
    </source>
</evidence>
<dbReference type="GO" id="GO:0005737">
    <property type="term" value="C:cytoplasm"/>
    <property type="evidence" value="ECO:0007669"/>
    <property type="project" value="TreeGrafter"/>
</dbReference>
<dbReference type="SUPFAM" id="SSF51735">
    <property type="entry name" value="NAD(P)-binding Rossmann-fold domains"/>
    <property type="match status" value="1"/>
</dbReference>
<dbReference type="VEuPathDB" id="FungiDB:PV07_00827"/>
<evidence type="ECO:0000313" key="7">
    <source>
        <dbReference type="Proteomes" id="UP000054466"/>
    </source>
</evidence>